<evidence type="ECO:0008006" key="3">
    <source>
        <dbReference type="Google" id="ProtNLM"/>
    </source>
</evidence>
<dbReference type="Proteomes" id="UP000244910">
    <property type="component" value="Chromosome"/>
</dbReference>
<proteinExistence type="predicted"/>
<name>A0A2U8DSB8_9CLOT</name>
<dbReference type="KEGG" id="cdrk:B9W14_13790"/>
<dbReference type="RefSeq" id="WP_032078244.1">
    <property type="nucleotide sequence ID" value="NZ_CP020953.1"/>
</dbReference>
<protein>
    <recommendedName>
        <fullName evidence="3">DUF4375 domain-containing protein</fullName>
    </recommendedName>
</protein>
<accession>A0A2U8DSB8</accession>
<evidence type="ECO:0000313" key="1">
    <source>
        <dbReference type="EMBL" id="AWI05528.1"/>
    </source>
</evidence>
<sequence length="217" mass="25323">MEIESVKVIKLKKEYMNSMEGQNKLVNIINGDINCEELIKYEISDYTISEIFREDYYIKNYQDDKEYKKERAVHALLFGVSDFNYTYSAWETEIGIENQAEEQIAERVVQMWGIAPEDKEEIEMIASSFANHDNLALRYMSVENIERVISDLENLDVLSVCRSIEKELNLQGISFDEISEGDIEFINSLKEFFKEAVKDRSGIVYALSDSCDFYEED</sequence>
<dbReference type="OrthoDB" id="1924289at2"/>
<keyword evidence="2" id="KW-1185">Reference proteome</keyword>
<gene>
    <name evidence="1" type="ORF">B9W14_13790</name>
</gene>
<reference evidence="2" key="1">
    <citation type="submission" date="2017-04" db="EMBL/GenBank/DDBJ databases">
        <authorList>
            <person name="Song Y."/>
            <person name="Cho B.-K."/>
        </authorList>
    </citation>
    <scope>NUCLEOTIDE SEQUENCE [LARGE SCALE GENOMIC DNA]</scope>
    <source>
        <strain evidence="2">SL1</strain>
    </source>
</reference>
<evidence type="ECO:0000313" key="2">
    <source>
        <dbReference type="Proteomes" id="UP000244910"/>
    </source>
</evidence>
<dbReference type="EMBL" id="CP020953">
    <property type="protein sequence ID" value="AWI05528.1"/>
    <property type="molecule type" value="Genomic_DNA"/>
</dbReference>
<organism evidence="1 2">
    <name type="scientific">Clostridium drakei</name>
    <dbReference type="NCBI Taxonomy" id="332101"/>
    <lineage>
        <taxon>Bacteria</taxon>
        <taxon>Bacillati</taxon>
        <taxon>Bacillota</taxon>
        <taxon>Clostridia</taxon>
        <taxon>Eubacteriales</taxon>
        <taxon>Clostridiaceae</taxon>
        <taxon>Clostridium</taxon>
    </lineage>
</organism>
<dbReference type="AlphaFoldDB" id="A0A2U8DSB8"/>